<dbReference type="Pfam" id="PF02983">
    <property type="entry name" value="Pro_Al_protease"/>
    <property type="match status" value="1"/>
</dbReference>
<dbReference type="SUPFAM" id="SSF54806">
    <property type="entry name" value="Alpha-lytic protease prodomain"/>
    <property type="match status" value="1"/>
</dbReference>
<reference evidence="12 13" key="1">
    <citation type="submission" date="2020-08" db="EMBL/GenBank/DDBJ databases">
        <title>Sequencing the genomes of 1000 actinobacteria strains.</title>
        <authorList>
            <person name="Klenk H.-P."/>
        </authorList>
    </citation>
    <scope>NUCLEOTIDE SEQUENCE [LARGE SCALE GENOMIC DNA]</scope>
    <source>
        <strain evidence="12 13">DSM 44598</strain>
    </source>
</reference>
<evidence type="ECO:0000313" key="12">
    <source>
        <dbReference type="EMBL" id="MBB5493057.1"/>
    </source>
</evidence>
<sequence length="383" mass="38882">MSRSPLGRIAGTTAIFLGLILAPTTAATADTTPAGLSPEQATAMQSAFGLSEAGVTDLLRAQEEAAVLESGLREELGADFGGAVFDIESQELTVQVLDASALDSVHGAGARAELVQHGQTGLDEAVEALNSTEDSASDSVRGWYADPESDAVVVEVSPGRAADAEQLVESAGVDPAAVVIEETTDQPRTYADIVGGNPYYFQQADGRWYVCSVGFGVVGGYVTAGHCGEQGSSTWLNAPGTVQTGTVAASVFPGQDSAWVRTGAGYTPRPLVDDYSGGTVAVTGSAEAPVGAAVCRSGQTTGWHCGVIQAKNQTVNYSGDIVNGLTRTSACAEGGDSGGSWLAGTQAQGVTSGGSGNCTSGGVTYYQPLNPILSQWGLTLLTS</sequence>
<evidence type="ECO:0000256" key="4">
    <source>
        <dbReference type="ARBA" id="ARBA00022801"/>
    </source>
</evidence>
<feature type="active site" description="Charge relay system" evidence="8">
    <location>
        <position position="337"/>
    </location>
</feature>
<evidence type="ECO:0000256" key="10">
    <source>
        <dbReference type="SAM" id="SignalP"/>
    </source>
</evidence>
<dbReference type="Gene3D" id="3.30.300.50">
    <property type="match status" value="2"/>
</dbReference>
<organism evidence="12 13">
    <name type="scientific">Nocardiopsis metallicus</name>
    <dbReference type="NCBI Taxonomy" id="179819"/>
    <lineage>
        <taxon>Bacteria</taxon>
        <taxon>Bacillati</taxon>
        <taxon>Actinomycetota</taxon>
        <taxon>Actinomycetes</taxon>
        <taxon>Streptosporangiales</taxon>
        <taxon>Nocardiopsidaceae</taxon>
        <taxon>Nocardiopsis</taxon>
    </lineage>
</organism>
<gene>
    <name evidence="12" type="ORF">HNR07_004194</name>
</gene>
<evidence type="ECO:0000256" key="3">
    <source>
        <dbReference type="ARBA" id="ARBA00022729"/>
    </source>
</evidence>
<keyword evidence="2" id="KW-0645">Protease</keyword>
<dbReference type="InterPro" id="IPR037295">
    <property type="entry name" value="Alpha-lytic_protease_prodomain"/>
</dbReference>
<name>A0A840WN52_9ACTN</name>
<feature type="signal peptide" evidence="10">
    <location>
        <begin position="1"/>
        <end position="29"/>
    </location>
</feature>
<keyword evidence="5" id="KW-0720">Serine protease</keyword>
<dbReference type="Gene3D" id="2.40.10.10">
    <property type="entry name" value="Trypsin-like serine proteases"/>
    <property type="match status" value="2"/>
</dbReference>
<feature type="domain" description="Peptidase S1A alpha-lytic prodomain" evidence="11">
    <location>
        <begin position="117"/>
        <end position="174"/>
    </location>
</feature>
<evidence type="ECO:0000256" key="1">
    <source>
        <dbReference type="ARBA" id="ARBA00007664"/>
    </source>
</evidence>
<evidence type="ECO:0000256" key="6">
    <source>
        <dbReference type="ARBA" id="ARBA00023145"/>
    </source>
</evidence>
<evidence type="ECO:0000256" key="5">
    <source>
        <dbReference type="ARBA" id="ARBA00022825"/>
    </source>
</evidence>
<dbReference type="InterPro" id="IPR035070">
    <property type="entry name" value="Streptogrisin_prodomain"/>
</dbReference>
<dbReference type="SUPFAM" id="SSF50494">
    <property type="entry name" value="Trypsin-like serine proteases"/>
    <property type="match status" value="1"/>
</dbReference>
<dbReference type="EMBL" id="JACHDO010000001">
    <property type="protein sequence ID" value="MBB5493057.1"/>
    <property type="molecule type" value="Genomic_DNA"/>
</dbReference>
<dbReference type="GO" id="GO:0006508">
    <property type="term" value="P:proteolysis"/>
    <property type="evidence" value="ECO:0007669"/>
    <property type="project" value="UniProtKB-KW"/>
</dbReference>
<dbReference type="InterPro" id="IPR001316">
    <property type="entry name" value="Pept_S1A_streptogrisin"/>
</dbReference>
<protein>
    <submittedName>
        <fullName evidence="12">Streptogrisin C</fullName>
        <ecNumber evidence="12">3.4.21.-</ecNumber>
    </submittedName>
</protein>
<dbReference type="Proteomes" id="UP000579647">
    <property type="component" value="Unassembled WGS sequence"/>
</dbReference>
<feature type="chain" id="PRO_5032277369" evidence="10">
    <location>
        <begin position="30"/>
        <end position="383"/>
    </location>
</feature>
<evidence type="ECO:0000259" key="11">
    <source>
        <dbReference type="Pfam" id="PF02983"/>
    </source>
</evidence>
<evidence type="ECO:0000256" key="2">
    <source>
        <dbReference type="ARBA" id="ARBA00022670"/>
    </source>
</evidence>
<evidence type="ECO:0000313" key="13">
    <source>
        <dbReference type="Proteomes" id="UP000579647"/>
    </source>
</evidence>
<feature type="active site" description="Charge relay system" evidence="8">
    <location>
        <position position="226"/>
    </location>
</feature>
<feature type="disulfide bond" evidence="9">
    <location>
        <begin position="211"/>
        <end position="227"/>
    </location>
</feature>
<comment type="similarity">
    <text evidence="1">Belongs to the peptidase S1 family.</text>
</comment>
<dbReference type="AlphaFoldDB" id="A0A840WN52"/>
<evidence type="ECO:0000256" key="8">
    <source>
        <dbReference type="PIRSR" id="PIRSR001134-1"/>
    </source>
</evidence>
<feature type="disulfide bond" evidence="9">
    <location>
        <begin position="295"/>
        <end position="305"/>
    </location>
</feature>
<dbReference type="CDD" id="cd21112">
    <property type="entry name" value="alphaLP-like"/>
    <property type="match status" value="1"/>
</dbReference>
<keyword evidence="4 12" id="KW-0378">Hydrolase</keyword>
<comment type="caution">
    <text evidence="12">The sequence shown here is derived from an EMBL/GenBank/DDBJ whole genome shotgun (WGS) entry which is preliminary data.</text>
</comment>
<accession>A0A840WN52</accession>
<evidence type="ECO:0000256" key="9">
    <source>
        <dbReference type="PIRSR" id="PIRSR001134-2"/>
    </source>
</evidence>
<dbReference type="PRINTS" id="PR00861">
    <property type="entry name" value="ALYTICPTASE"/>
</dbReference>
<dbReference type="InterPro" id="IPR009003">
    <property type="entry name" value="Peptidase_S1_PA"/>
</dbReference>
<evidence type="ECO:0000256" key="7">
    <source>
        <dbReference type="ARBA" id="ARBA00023157"/>
    </source>
</evidence>
<dbReference type="EC" id="3.4.21.-" evidence="12"/>
<dbReference type="InterPro" id="IPR004236">
    <property type="entry name" value="Pept_S1_alpha_lytic"/>
</dbReference>
<proteinExistence type="inferred from homology"/>
<dbReference type="GO" id="GO:0004252">
    <property type="term" value="F:serine-type endopeptidase activity"/>
    <property type="evidence" value="ECO:0007669"/>
    <property type="project" value="InterPro"/>
</dbReference>
<keyword evidence="6" id="KW-0865">Zymogen</keyword>
<feature type="disulfide bond" evidence="9">
    <location>
        <begin position="331"/>
        <end position="358"/>
    </location>
</feature>
<keyword evidence="13" id="KW-1185">Reference proteome</keyword>
<keyword evidence="7 9" id="KW-1015">Disulfide bond</keyword>
<dbReference type="PIRSF" id="PIRSF001134">
    <property type="entry name" value="Streptogrisin"/>
    <property type="match status" value="1"/>
</dbReference>
<keyword evidence="3 10" id="KW-0732">Signal</keyword>
<feature type="active site" description="Charge relay system" evidence="8">
    <location>
        <position position="256"/>
    </location>
</feature>
<dbReference type="InterPro" id="IPR043504">
    <property type="entry name" value="Peptidase_S1_PA_chymotrypsin"/>
</dbReference>
<dbReference type="GO" id="GO:0005576">
    <property type="term" value="C:extracellular region"/>
    <property type="evidence" value="ECO:0007669"/>
    <property type="project" value="InterPro"/>
</dbReference>
<dbReference type="RefSeq" id="WP_184366378.1">
    <property type="nucleotide sequence ID" value="NZ_BAAAKM010000075.1"/>
</dbReference>